<dbReference type="PANTHER" id="PTHR13124:SF12">
    <property type="entry name" value="LARGE RIBOSOMAL SUBUNIT PROTEIN ML46"/>
    <property type="match status" value="1"/>
</dbReference>
<dbReference type="Proteomes" id="UP000652761">
    <property type="component" value="Unassembled WGS sequence"/>
</dbReference>
<dbReference type="GO" id="GO:0005762">
    <property type="term" value="C:mitochondrial large ribosomal subunit"/>
    <property type="evidence" value="ECO:0007669"/>
    <property type="project" value="TreeGrafter"/>
</dbReference>
<proteinExistence type="predicted"/>
<reference evidence="2" key="1">
    <citation type="submission" date="2017-07" db="EMBL/GenBank/DDBJ databases">
        <title>Taro Niue Genome Assembly and Annotation.</title>
        <authorList>
            <person name="Atibalentja N."/>
            <person name="Keating K."/>
            <person name="Fields C.J."/>
        </authorList>
    </citation>
    <scope>NUCLEOTIDE SEQUENCE</scope>
    <source>
        <strain evidence="2">Niue_2</strain>
        <tissue evidence="2">Leaf</tissue>
    </source>
</reference>
<protein>
    <submittedName>
        <fullName evidence="2">Uncharacterized protein</fullName>
    </submittedName>
</protein>
<evidence type="ECO:0000313" key="2">
    <source>
        <dbReference type="EMBL" id="MQL98521.1"/>
    </source>
</evidence>
<dbReference type="OrthoDB" id="414075at2759"/>
<keyword evidence="3" id="KW-1185">Reference proteome</keyword>
<gene>
    <name evidence="2" type="ORF">Taro_031219</name>
</gene>
<dbReference type="PANTHER" id="PTHR13124">
    <property type="entry name" value="39S RIBOSOMAL PROTEIN L46, MITOCHONDRIAL PRECURSOR-RELATED"/>
    <property type="match status" value="1"/>
</dbReference>
<feature type="region of interest" description="Disordered" evidence="1">
    <location>
        <begin position="66"/>
        <end position="99"/>
    </location>
</feature>
<sequence>MQRSSAPLLRYLRPRSFSSFSSDKIVAAVLFERLPVVVPKIDPVVYAFEEFSFRWKQQYRRKYPDEVLSKSDAKGKGDYKIDYEPAPRITEADKTNDRR</sequence>
<accession>A0A843VNE2</accession>
<evidence type="ECO:0000313" key="3">
    <source>
        <dbReference type="Proteomes" id="UP000652761"/>
    </source>
</evidence>
<comment type="caution">
    <text evidence="2">The sequence shown here is derived from an EMBL/GenBank/DDBJ whole genome shotgun (WGS) entry which is preliminary data.</text>
</comment>
<name>A0A843VNE2_COLES</name>
<dbReference type="AlphaFoldDB" id="A0A843VNE2"/>
<evidence type="ECO:0000256" key="1">
    <source>
        <dbReference type="SAM" id="MobiDB-lite"/>
    </source>
</evidence>
<dbReference type="EMBL" id="NMUH01002200">
    <property type="protein sequence ID" value="MQL98521.1"/>
    <property type="molecule type" value="Genomic_DNA"/>
</dbReference>
<dbReference type="InterPro" id="IPR040008">
    <property type="entry name" value="Ribosomal_mL46"/>
</dbReference>
<dbReference type="GO" id="GO:0003735">
    <property type="term" value="F:structural constituent of ribosome"/>
    <property type="evidence" value="ECO:0007669"/>
    <property type="project" value="InterPro"/>
</dbReference>
<organism evidence="2 3">
    <name type="scientific">Colocasia esculenta</name>
    <name type="common">Wild taro</name>
    <name type="synonym">Arum esculentum</name>
    <dbReference type="NCBI Taxonomy" id="4460"/>
    <lineage>
        <taxon>Eukaryota</taxon>
        <taxon>Viridiplantae</taxon>
        <taxon>Streptophyta</taxon>
        <taxon>Embryophyta</taxon>
        <taxon>Tracheophyta</taxon>
        <taxon>Spermatophyta</taxon>
        <taxon>Magnoliopsida</taxon>
        <taxon>Liliopsida</taxon>
        <taxon>Araceae</taxon>
        <taxon>Aroideae</taxon>
        <taxon>Colocasieae</taxon>
        <taxon>Colocasia</taxon>
    </lineage>
</organism>